<evidence type="ECO:0000256" key="1">
    <source>
        <dbReference type="ARBA" id="ARBA00004123"/>
    </source>
</evidence>
<keyword evidence="6" id="KW-1185">Reference proteome</keyword>
<dbReference type="Proteomes" id="UP001154282">
    <property type="component" value="Unassembled WGS sequence"/>
</dbReference>
<dbReference type="InterPro" id="IPR054502">
    <property type="entry name" value="bHLH-TF_ACT-like_plant"/>
</dbReference>
<evidence type="ECO:0000313" key="5">
    <source>
        <dbReference type="EMBL" id="CAI0475947.1"/>
    </source>
</evidence>
<evidence type="ECO:0000256" key="2">
    <source>
        <dbReference type="ARBA" id="ARBA00023242"/>
    </source>
</evidence>
<dbReference type="PANTHER" id="PTHR31945:SF27">
    <property type="entry name" value="TRANSCRIPTION FACTOR BHLH35-LIKE PROTEIN"/>
    <property type="match status" value="1"/>
</dbReference>
<organism evidence="5 6">
    <name type="scientific">Linum tenue</name>
    <dbReference type="NCBI Taxonomy" id="586396"/>
    <lineage>
        <taxon>Eukaryota</taxon>
        <taxon>Viridiplantae</taxon>
        <taxon>Streptophyta</taxon>
        <taxon>Embryophyta</taxon>
        <taxon>Tracheophyta</taxon>
        <taxon>Spermatophyta</taxon>
        <taxon>Magnoliopsida</taxon>
        <taxon>eudicotyledons</taxon>
        <taxon>Gunneridae</taxon>
        <taxon>Pentapetalae</taxon>
        <taxon>rosids</taxon>
        <taxon>fabids</taxon>
        <taxon>Malpighiales</taxon>
        <taxon>Linaceae</taxon>
        <taxon>Linum</taxon>
    </lineage>
</organism>
<evidence type="ECO:0000313" key="6">
    <source>
        <dbReference type="Proteomes" id="UP001154282"/>
    </source>
</evidence>
<dbReference type="EMBL" id="CAMGYJ010000009">
    <property type="protein sequence ID" value="CAI0475947.1"/>
    <property type="molecule type" value="Genomic_DNA"/>
</dbReference>
<dbReference type="InterPro" id="IPR051358">
    <property type="entry name" value="TF_AMS/ICE1/BHLH6-like"/>
</dbReference>
<keyword evidence="2" id="KW-0539">Nucleus</keyword>
<evidence type="ECO:0000259" key="4">
    <source>
        <dbReference type="Pfam" id="PF22754"/>
    </source>
</evidence>
<accession>A0AAV0Q004</accession>
<reference evidence="5" key="1">
    <citation type="submission" date="2022-08" db="EMBL/GenBank/DDBJ databases">
        <authorList>
            <person name="Gutierrez-Valencia J."/>
        </authorList>
    </citation>
    <scope>NUCLEOTIDE SEQUENCE</scope>
</reference>
<keyword evidence="3" id="KW-0175">Coiled coil</keyword>
<name>A0AAV0Q004_9ROSI</name>
<gene>
    <name evidence="5" type="ORF">LITE_LOCUS40589</name>
</gene>
<dbReference type="GO" id="GO:0003700">
    <property type="term" value="F:DNA-binding transcription factor activity"/>
    <property type="evidence" value="ECO:0007669"/>
    <property type="project" value="TreeGrafter"/>
</dbReference>
<proteinExistence type="predicted"/>
<dbReference type="AlphaFoldDB" id="A0AAV0Q004"/>
<protein>
    <recommendedName>
        <fullName evidence="4">Plant bHLH transcription factor ACT-like domain-containing protein</fullName>
    </recommendedName>
</protein>
<dbReference type="Pfam" id="PF22754">
    <property type="entry name" value="bHLH-TF_ACT-like_plant"/>
    <property type="match status" value="1"/>
</dbReference>
<dbReference type="GO" id="GO:0005634">
    <property type="term" value="C:nucleus"/>
    <property type="evidence" value="ECO:0007669"/>
    <property type="project" value="UniProtKB-SubCell"/>
</dbReference>
<dbReference type="GO" id="GO:0043565">
    <property type="term" value="F:sequence-specific DNA binding"/>
    <property type="evidence" value="ECO:0007669"/>
    <property type="project" value="TreeGrafter"/>
</dbReference>
<sequence length="169" mass="18952">MGCRMQRRLALRRKLHILRMTNHSQSVKQSSAFMGAFIYLHQLKLKLEAMKTELSELAEIRREYLNRINKLQLPKREVKVEKGEKGFQVKVTCEKGKGKLVSVLEAFEEMGLNVLHGKVSCTPNFVMEAIVDDVGSGQGNETADVEKITQALVRAIHGLKTEGKGTSDA</sequence>
<feature type="domain" description="Plant bHLH transcription factor ACT-like" evidence="4">
    <location>
        <begin position="77"/>
        <end position="156"/>
    </location>
</feature>
<feature type="coiled-coil region" evidence="3">
    <location>
        <begin position="40"/>
        <end position="67"/>
    </location>
</feature>
<evidence type="ECO:0000256" key="3">
    <source>
        <dbReference type="SAM" id="Coils"/>
    </source>
</evidence>
<comment type="subcellular location">
    <subcellularLocation>
        <location evidence="1">Nucleus</location>
    </subcellularLocation>
</comment>
<comment type="caution">
    <text evidence="5">The sequence shown here is derived from an EMBL/GenBank/DDBJ whole genome shotgun (WGS) entry which is preliminary data.</text>
</comment>
<dbReference type="PANTHER" id="PTHR31945">
    <property type="entry name" value="TRANSCRIPTION FACTOR SCREAM2-RELATED"/>
    <property type="match status" value="1"/>
</dbReference>